<dbReference type="EMBL" id="PGOL01002716">
    <property type="protein sequence ID" value="PKI45491.1"/>
    <property type="molecule type" value="Genomic_DNA"/>
</dbReference>
<feature type="compositionally biased region" description="Basic and acidic residues" evidence="1">
    <location>
        <begin position="47"/>
        <end position="57"/>
    </location>
</feature>
<evidence type="ECO:0000313" key="2">
    <source>
        <dbReference type="EMBL" id="PKI45491.1"/>
    </source>
</evidence>
<dbReference type="AlphaFoldDB" id="A0A2I0INA2"/>
<feature type="region of interest" description="Disordered" evidence="1">
    <location>
        <begin position="33"/>
        <end position="84"/>
    </location>
</feature>
<feature type="compositionally biased region" description="Low complexity" evidence="1">
    <location>
        <begin position="33"/>
        <end position="46"/>
    </location>
</feature>
<sequence>MICNATTDYRLYTCLGTRGVARTSRGVALRLVSSTASSMSTAPSPASEHRKHEEMKRRQGLPLGGLVRFQRTSSSRSQKEPLRAELGRVGPNTWVMLYLN</sequence>
<keyword evidence="3" id="KW-1185">Reference proteome</keyword>
<evidence type="ECO:0000313" key="3">
    <source>
        <dbReference type="Proteomes" id="UP000233551"/>
    </source>
</evidence>
<accession>A0A2I0INA2</accession>
<protein>
    <submittedName>
        <fullName evidence="2">Uncharacterized protein</fullName>
    </submittedName>
</protein>
<dbReference type="Proteomes" id="UP000233551">
    <property type="component" value="Unassembled WGS sequence"/>
</dbReference>
<name>A0A2I0INA2_PUNGR</name>
<proteinExistence type="predicted"/>
<organism evidence="2 3">
    <name type="scientific">Punica granatum</name>
    <name type="common">Pomegranate</name>
    <dbReference type="NCBI Taxonomy" id="22663"/>
    <lineage>
        <taxon>Eukaryota</taxon>
        <taxon>Viridiplantae</taxon>
        <taxon>Streptophyta</taxon>
        <taxon>Embryophyta</taxon>
        <taxon>Tracheophyta</taxon>
        <taxon>Spermatophyta</taxon>
        <taxon>Magnoliopsida</taxon>
        <taxon>eudicotyledons</taxon>
        <taxon>Gunneridae</taxon>
        <taxon>Pentapetalae</taxon>
        <taxon>rosids</taxon>
        <taxon>malvids</taxon>
        <taxon>Myrtales</taxon>
        <taxon>Lythraceae</taxon>
        <taxon>Punica</taxon>
    </lineage>
</organism>
<comment type="caution">
    <text evidence="2">The sequence shown here is derived from an EMBL/GenBank/DDBJ whole genome shotgun (WGS) entry which is preliminary data.</text>
</comment>
<evidence type="ECO:0000256" key="1">
    <source>
        <dbReference type="SAM" id="MobiDB-lite"/>
    </source>
</evidence>
<reference evidence="2 3" key="1">
    <citation type="submission" date="2017-11" db="EMBL/GenBank/DDBJ databases">
        <title>De-novo sequencing of pomegranate (Punica granatum L.) genome.</title>
        <authorList>
            <person name="Akparov Z."/>
            <person name="Amiraslanov A."/>
            <person name="Hajiyeva S."/>
            <person name="Abbasov M."/>
            <person name="Kaur K."/>
            <person name="Hamwieh A."/>
            <person name="Solovyev V."/>
            <person name="Salamov A."/>
            <person name="Braich B."/>
            <person name="Kosarev P."/>
            <person name="Mahmoud A."/>
            <person name="Hajiyev E."/>
            <person name="Babayeva S."/>
            <person name="Izzatullayeva V."/>
            <person name="Mammadov A."/>
            <person name="Mammadov A."/>
            <person name="Sharifova S."/>
            <person name="Ojaghi J."/>
            <person name="Eynullazada K."/>
            <person name="Bayramov B."/>
            <person name="Abdulazimova A."/>
            <person name="Shahmuradov I."/>
        </authorList>
    </citation>
    <scope>NUCLEOTIDE SEQUENCE [LARGE SCALE GENOMIC DNA]</scope>
    <source>
        <strain evidence="3">cv. AG2017</strain>
        <tissue evidence="2">Leaf</tissue>
    </source>
</reference>
<gene>
    <name evidence="2" type="ORF">CRG98_034146</name>
</gene>